<evidence type="ECO:0000313" key="3">
    <source>
        <dbReference type="EMBL" id="KAF9735916.1"/>
    </source>
</evidence>
<feature type="compositionally biased region" description="Polar residues" evidence="1">
    <location>
        <begin position="198"/>
        <end position="223"/>
    </location>
</feature>
<sequence length="325" mass="34720">MILHADLGAVGISAPKRFTWLRMQVAVPYLHAMVDVPKATTARRREVTILRATHPSFACLRKIRETYISVIAKTSPGTLSAGTSSTLDLAISPTSPLAHVATIVTVSAGHTFHTTVTEYSTPTSQSTSGPVPTDQNSGNRKHVGAIVGGTVGGVVLMAAAIFLILLLRRRRRTKEERRATLPPTYPIIRGGEDMSEHLTGTPSSSAGTKNIAGNSSHTSSESVPQLDGIAIIPPNEIGSDALGTIPELPANEKDPFETPRTSEVAEISQEGNVYGVRACSDPDNHVMSWANIHSMGNRSAMSRLSRPHTIPEGGVWENIIPTKKM</sequence>
<feature type="region of interest" description="Disordered" evidence="1">
    <location>
        <begin position="119"/>
        <end position="140"/>
    </location>
</feature>
<keyword evidence="2" id="KW-1133">Transmembrane helix</keyword>
<feature type="compositionally biased region" description="Polar residues" evidence="1">
    <location>
        <begin position="119"/>
        <end position="138"/>
    </location>
</feature>
<feature type="region of interest" description="Disordered" evidence="1">
    <location>
        <begin position="183"/>
        <end position="223"/>
    </location>
</feature>
<dbReference type="EMBL" id="WJXW01000005">
    <property type="protein sequence ID" value="KAF9735916.1"/>
    <property type="molecule type" value="Genomic_DNA"/>
</dbReference>
<evidence type="ECO:0000313" key="4">
    <source>
        <dbReference type="Proteomes" id="UP000756921"/>
    </source>
</evidence>
<organism evidence="3 4">
    <name type="scientific">Paraphaeosphaeria minitans</name>
    <dbReference type="NCBI Taxonomy" id="565426"/>
    <lineage>
        <taxon>Eukaryota</taxon>
        <taxon>Fungi</taxon>
        <taxon>Dikarya</taxon>
        <taxon>Ascomycota</taxon>
        <taxon>Pezizomycotina</taxon>
        <taxon>Dothideomycetes</taxon>
        <taxon>Pleosporomycetidae</taxon>
        <taxon>Pleosporales</taxon>
        <taxon>Massarineae</taxon>
        <taxon>Didymosphaeriaceae</taxon>
        <taxon>Paraphaeosphaeria</taxon>
    </lineage>
</organism>
<evidence type="ECO:0000256" key="2">
    <source>
        <dbReference type="SAM" id="Phobius"/>
    </source>
</evidence>
<feature type="transmembrane region" description="Helical" evidence="2">
    <location>
        <begin position="143"/>
        <end position="167"/>
    </location>
</feature>
<keyword evidence="4" id="KW-1185">Reference proteome</keyword>
<proteinExistence type="predicted"/>
<comment type="caution">
    <text evidence="3">The sequence shown here is derived from an EMBL/GenBank/DDBJ whole genome shotgun (WGS) entry which is preliminary data.</text>
</comment>
<gene>
    <name evidence="3" type="ORF">PMIN01_05831</name>
</gene>
<dbReference type="Proteomes" id="UP000756921">
    <property type="component" value="Unassembled WGS sequence"/>
</dbReference>
<keyword evidence="2" id="KW-0472">Membrane</keyword>
<name>A0A9P6GIR9_9PLEO</name>
<keyword evidence="2" id="KW-0812">Transmembrane</keyword>
<evidence type="ECO:0000256" key="1">
    <source>
        <dbReference type="SAM" id="MobiDB-lite"/>
    </source>
</evidence>
<dbReference type="AlphaFoldDB" id="A0A9P6GIR9"/>
<reference evidence="3" key="1">
    <citation type="journal article" date="2020" name="Mol. Plant Microbe Interact.">
        <title>Genome Sequence of the Biocontrol Agent Coniothyrium minitans strain Conio (IMI 134523).</title>
        <authorList>
            <person name="Patel D."/>
            <person name="Shittu T.A."/>
            <person name="Baroncelli R."/>
            <person name="Muthumeenakshi S."/>
            <person name="Osborne T.H."/>
            <person name="Janganan T.K."/>
            <person name="Sreenivasaprasad S."/>
        </authorList>
    </citation>
    <scope>NUCLEOTIDE SEQUENCE</scope>
    <source>
        <strain evidence="3">Conio</strain>
    </source>
</reference>
<protein>
    <submittedName>
        <fullName evidence="3">Uncharacterized protein</fullName>
    </submittedName>
</protein>
<accession>A0A9P6GIR9</accession>
<dbReference type="OrthoDB" id="3800054at2759"/>